<name>H3GRM1_PHYRM</name>
<dbReference type="Proteomes" id="UP000005238">
    <property type="component" value="Unassembled WGS sequence"/>
</dbReference>
<reference evidence="1" key="2">
    <citation type="submission" date="2015-06" db="UniProtKB">
        <authorList>
            <consortium name="EnsemblProtists"/>
        </authorList>
    </citation>
    <scope>IDENTIFICATION</scope>
    <source>
        <strain evidence="1">Pr102</strain>
    </source>
</reference>
<accession>H3GRM1</accession>
<dbReference type="eggNOG" id="ENOG502SMTF">
    <property type="taxonomic scope" value="Eukaryota"/>
</dbReference>
<dbReference type="AlphaFoldDB" id="H3GRM1"/>
<dbReference type="InParanoid" id="H3GRM1"/>
<evidence type="ECO:0000313" key="2">
    <source>
        <dbReference type="Proteomes" id="UP000005238"/>
    </source>
</evidence>
<sequence>MERELARRCGRQVRVAEFVTPSAKDTIRTGGANAAADSRNAPMLFAGYVEALYARNAWLAVRVDMWASGSTCFRQVRSSSVYLQKSGEDVALGGAMTQLHQVVTLNVGVATRGDELPALSGDELTIALEAVVQQAVEAFRQVQVQALQNASQRAKFEYDMLQHHHGLEVLVLHSANGGRNVLFALPLLGEEAQWDPKILVQSEDPQSVFTPNGFNGPNFSDSTDRLTIFIGYPMNDEEECKSDGGWPLLIEWPTGMELSSQVTQIPPSSKAQSSVELMSSCKKMFLQQWRRRKEFVAELRQRVIVFEYDAVDFAQTFFMLQEQLDAQSPLRIIVLRLQFTAAFFLTNCMGDLHVTMLDGENAVAVALAASSSSPEPADSQTSVARFLDSTRSSLLRHFYAEMN</sequence>
<keyword evidence="2" id="KW-1185">Reference proteome</keyword>
<evidence type="ECO:0000313" key="1">
    <source>
        <dbReference type="EnsemblProtists" id="Phyra79528"/>
    </source>
</evidence>
<dbReference type="VEuPathDB" id="FungiDB:KRP22_8715"/>
<dbReference type="EMBL" id="DS566038">
    <property type="status" value="NOT_ANNOTATED_CDS"/>
    <property type="molecule type" value="Genomic_DNA"/>
</dbReference>
<organism evidence="1 2">
    <name type="scientific">Phytophthora ramorum</name>
    <name type="common">Sudden oak death agent</name>
    <dbReference type="NCBI Taxonomy" id="164328"/>
    <lineage>
        <taxon>Eukaryota</taxon>
        <taxon>Sar</taxon>
        <taxon>Stramenopiles</taxon>
        <taxon>Oomycota</taxon>
        <taxon>Peronosporomycetes</taxon>
        <taxon>Peronosporales</taxon>
        <taxon>Peronosporaceae</taxon>
        <taxon>Phytophthora</taxon>
    </lineage>
</organism>
<dbReference type="EnsemblProtists" id="Phyra79528">
    <property type="protein sequence ID" value="Phyra79528"/>
    <property type="gene ID" value="Phyra79528"/>
</dbReference>
<proteinExistence type="predicted"/>
<reference evidence="2" key="1">
    <citation type="journal article" date="2006" name="Science">
        <title>Phytophthora genome sequences uncover evolutionary origins and mechanisms of pathogenesis.</title>
        <authorList>
            <person name="Tyler B.M."/>
            <person name="Tripathy S."/>
            <person name="Zhang X."/>
            <person name="Dehal P."/>
            <person name="Jiang R.H."/>
            <person name="Aerts A."/>
            <person name="Arredondo F.D."/>
            <person name="Baxter L."/>
            <person name="Bensasson D."/>
            <person name="Beynon J.L."/>
            <person name="Chapman J."/>
            <person name="Damasceno C.M."/>
            <person name="Dorrance A.E."/>
            <person name="Dou D."/>
            <person name="Dickerman A.W."/>
            <person name="Dubchak I.L."/>
            <person name="Garbelotto M."/>
            <person name="Gijzen M."/>
            <person name="Gordon S.G."/>
            <person name="Govers F."/>
            <person name="Grunwald N.J."/>
            <person name="Huang W."/>
            <person name="Ivors K.L."/>
            <person name="Jones R.W."/>
            <person name="Kamoun S."/>
            <person name="Krampis K."/>
            <person name="Lamour K.H."/>
            <person name="Lee M.K."/>
            <person name="McDonald W.H."/>
            <person name="Medina M."/>
            <person name="Meijer H.J."/>
            <person name="Nordberg E.K."/>
            <person name="Maclean D.J."/>
            <person name="Ospina-Giraldo M.D."/>
            <person name="Morris P.F."/>
            <person name="Phuntumart V."/>
            <person name="Putnam N.H."/>
            <person name="Rash S."/>
            <person name="Rose J.K."/>
            <person name="Sakihama Y."/>
            <person name="Salamov A.A."/>
            <person name="Savidor A."/>
            <person name="Scheuring C.F."/>
            <person name="Smith B.M."/>
            <person name="Sobral B.W."/>
            <person name="Terry A."/>
            <person name="Torto-Alalibo T.A."/>
            <person name="Win J."/>
            <person name="Xu Z."/>
            <person name="Zhang H."/>
            <person name="Grigoriev I.V."/>
            <person name="Rokhsar D.S."/>
            <person name="Boore J.L."/>
        </authorList>
    </citation>
    <scope>NUCLEOTIDE SEQUENCE [LARGE SCALE GENOMIC DNA]</scope>
    <source>
        <strain evidence="2">Pr102</strain>
    </source>
</reference>
<dbReference type="HOGENOM" id="CLU_064002_0_0_1"/>
<protein>
    <submittedName>
        <fullName evidence="1">Uncharacterized protein</fullName>
    </submittedName>
</protein>
<dbReference type="VEuPathDB" id="FungiDB:KRP23_11376"/>
<dbReference type="OMA" id="WPLFVEW"/>